<organism evidence="2 3">
    <name type="scientific">Hydrogenophaga laconesensis</name>
    <dbReference type="NCBI Taxonomy" id="1805971"/>
    <lineage>
        <taxon>Bacteria</taxon>
        <taxon>Pseudomonadati</taxon>
        <taxon>Pseudomonadota</taxon>
        <taxon>Betaproteobacteria</taxon>
        <taxon>Burkholderiales</taxon>
        <taxon>Comamonadaceae</taxon>
        <taxon>Hydrogenophaga</taxon>
    </lineage>
</organism>
<sequence length="110" mass="11695">MPILFHRALIVSTVFMGAAALPGLSSAHSLLLTCKPATDNMVRCVGEFSDGSDAVGMAVLVKGYDERVLFKGTLGGDSSLQFKRPAGEFFVRIEDGGEHSAEVDHTDVKP</sequence>
<evidence type="ECO:0000256" key="1">
    <source>
        <dbReference type="SAM" id="SignalP"/>
    </source>
</evidence>
<dbReference type="Proteomes" id="UP001265550">
    <property type="component" value="Unassembled WGS sequence"/>
</dbReference>
<proteinExistence type="predicted"/>
<gene>
    <name evidence="2" type="ORF">J2X09_001933</name>
</gene>
<keyword evidence="1" id="KW-0732">Signal</keyword>
<dbReference type="EMBL" id="JAVDWE010000004">
    <property type="protein sequence ID" value="MDR7094195.1"/>
    <property type="molecule type" value="Genomic_DNA"/>
</dbReference>
<protein>
    <submittedName>
        <fullName evidence="2">Uncharacterized protein</fullName>
    </submittedName>
</protein>
<feature type="signal peptide" evidence="1">
    <location>
        <begin position="1"/>
        <end position="27"/>
    </location>
</feature>
<evidence type="ECO:0000313" key="3">
    <source>
        <dbReference type="Proteomes" id="UP001265550"/>
    </source>
</evidence>
<accession>A0ABU1V9S5</accession>
<evidence type="ECO:0000313" key="2">
    <source>
        <dbReference type="EMBL" id="MDR7094195.1"/>
    </source>
</evidence>
<feature type="chain" id="PRO_5046353317" evidence="1">
    <location>
        <begin position="28"/>
        <end position="110"/>
    </location>
</feature>
<keyword evidence="3" id="KW-1185">Reference proteome</keyword>
<name>A0ABU1V9S5_9BURK</name>
<reference evidence="2 3" key="1">
    <citation type="submission" date="2023-07" db="EMBL/GenBank/DDBJ databases">
        <title>Sorghum-associated microbial communities from plants grown in Nebraska, USA.</title>
        <authorList>
            <person name="Schachtman D."/>
        </authorList>
    </citation>
    <scope>NUCLEOTIDE SEQUENCE [LARGE SCALE GENOMIC DNA]</scope>
    <source>
        <strain evidence="2 3">BE240</strain>
    </source>
</reference>
<dbReference type="RefSeq" id="WP_204733105.1">
    <property type="nucleotide sequence ID" value="NZ_JAVDWE010000004.1"/>
</dbReference>
<comment type="caution">
    <text evidence="2">The sequence shown here is derived from an EMBL/GenBank/DDBJ whole genome shotgun (WGS) entry which is preliminary data.</text>
</comment>